<dbReference type="AlphaFoldDB" id="A0A182TSE2"/>
<dbReference type="EnsemblMetazoa" id="AMEC007464-RA">
    <property type="protein sequence ID" value="AMEC007464-PA"/>
    <property type="gene ID" value="AMEC007464"/>
</dbReference>
<dbReference type="Proteomes" id="UP000075902">
    <property type="component" value="Unassembled WGS sequence"/>
</dbReference>
<reference evidence="2" key="1">
    <citation type="submission" date="2014-01" db="EMBL/GenBank/DDBJ databases">
        <title>The Genome Sequence of Anopheles melas CM1001059_A (V2).</title>
        <authorList>
            <consortium name="The Broad Institute Genomics Platform"/>
            <person name="Neafsey D.E."/>
            <person name="Besansky N."/>
            <person name="Howell P."/>
            <person name="Walton C."/>
            <person name="Young S.K."/>
            <person name="Zeng Q."/>
            <person name="Gargeya S."/>
            <person name="Fitzgerald M."/>
            <person name="Haas B."/>
            <person name="Abouelleil A."/>
            <person name="Allen A.W."/>
            <person name="Alvarado L."/>
            <person name="Arachchi H.M."/>
            <person name="Berlin A.M."/>
            <person name="Chapman S.B."/>
            <person name="Gainer-Dewar J."/>
            <person name="Goldberg J."/>
            <person name="Griggs A."/>
            <person name="Gujja S."/>
            <person name="Hansen M."/>
            <person name="Howarth C."/>
            <person name="Imamovic A."/>
            <person name="Ireland A."/>
            <person name="Larimer J."/>
            <person name="McCowan C."/>
            <person name="Murphy C."/>
            <person name="Pearson M."/>
            <person name="Poon T.W."/>
            <person name="Priest M."/>
            <person name="Roberts A."/>
            <person name="Saif S."/>
            <person name="Shea T."/>
            <person name="Sisk P."/>
            <person name="Sykes S."/>
            <person name="Wortman J."/>
            <person name="Nusbaum C."/>
            <person name="Birren B."/>
        </authorList>
    </citation>
    <scope>NUCLEOTIDE SEQUENCE [LARGE SCALE GENOMIC DNA]</scope>
    <source>
        <strain evidence="2">CM1001059</strain>
    </source>
</reference>
<reference evidence="1" key="2">
    <citation type="submission" date="2020-05" db="UniProtKB">
        <authorList>
            <consortium name="EnsemblMetazoa"/>
        </authorList>
    </citation>
    <scope>IDENTIFICATION</scope>
    <source>
        <strain evidence="1">CM1001059</strain>
    </source>
</reference>
<name>A0A182TSE2_9DIPT</name>
<dbReference type="VEuPathDB" id="VectorBase:AMEC007464"/>
<proteinExistence type="predicted"/>
<accession>A0A182TSE2</accession>
<evidence type="ECO:0000313" key="2">
    <source>
        <dbReference type="Proteomes" id="UP000075902"/>
    </source>
</evidence>
<protein>
    <submittedName>
        <fullName evidence="1">Uncharacterized protein</fullName>
    </submittedName>
</protein>
<keyword evidence="2" id="KW-1185">Reference proteome</keyword>
<evidence type="ECO:0000313" key="1">
    <source>
        <dbReference type="EnsemblMetazoa" id="AMEC007464-PA"/>
    </source>
</evidence>
<sequence>MKQVKSLRNSQDYPQSPAPAIGKIDTYATIPAAQTAAHSIVGELTAAVLIVSVLSVVPLRSAAPAPNRVSGLGSLEATLPREMVSRRKILSRSRDDLNLDQSYITQEEEEDVWYQKEKLYKAICLWHDPATVVDEKLAVQWRVYRCCFAKGT</sequence>
<organism evidence="1 2">
    <name type="scientific">Anopheles melas</name>
    <dbReference type="NCBI Taxonomy" id="34690"/>
    <lineage>
        <taxon>Eukaryota</taxon>
        <taxon>Metazoa</taxon>
        <taxon>Ecdysozoa</taxon>
        <taxon>Arthropoda</taxon>
        <taxon>Hexapoda</taxon>
        <taxon>Insecta</taxon>
        <taxon>Pterygota</taxon>
        <taxon>Neoptera</taxon>
        <taxon>Endopterygota</taxon>
        <taxon>Diptera</taxon>
        <taxon>Nematocera</taxon>
        <taxon>Culicoidea</taxon>
        <taxon>Culicidae</taxon>
        <taxon>Anophelinae</taxon>
        <taxon>Anopheles</taxon>
    </lineage>
</organism>